<evidence type="ECO:0000259" key="7">
    <source>
        <dbReference type="PROSITE" id="PS50011"/>
    </source>
</evidence>
<feature type="domain" description="Protein kinase" evidence="7">
    <location>
        <begin position="1"/>
        <end position="101"/>
    </location>
</feature>
<proteinExistence type="inferred from homology"/>
<dbReference type="SUPFAM" id="SSF56112">
    <property type="entry name" value="Protein kinase-like (PK-like)"/>
    <property type="match status" value="1"/>
</dbReference>
<evidence type="ECO:0000256" key="1">
    <source>
        <dbReference type="ARBA" id="ARBA00006529"/>
    </source>
</evidence>
<organism evidence="8 9">
    <name type="scientific">Heterorhabditis bacteriophora</name>
    <name type="common">Entomopathogenic nematode worm</name>
    <dbReference type="NCBI Taxonomy" id="37862"/>
    <lineage>
        <taxon>Eukaryota</taxon>
        <taxon>Metazoa</taxon>
        <taxon>Ecdysozoa</taxon>
        <taxon>Nematoda</taxon>
        <taxon>Chromadorea</taxon>
        <taxon>Rhabditida</taxon>
        <taxon>Rhabditina</taxon>
        <taxon>Rhabditomorpha</taxon>
        <taxon>Strongyloidea</taxon>
        <taxon>Heterorhabditidae</taxon>
        <taxon>Heterorhabditis</taxon>
    </lineage>
</organism>
<keyword evidence="5" id="KW-0418">Kinase</keyword>
<dbReference type="WBParaSite" id="Hba_19038">
    <property type="protein sequence ID" value="Hba_19038"/>
    <property type="gene ID" value="Hba_19038"/>
</dbReference>
<protein>
    <submittedName>
        <fullName evidence="9">Mitogen-activated protein kinase kinase kinase</fullName>
    </submittedName>
</protein>
<evidence type="ECO:0000256" key="3">
    <source>
        <dbReference type="ARBA" id="ARBA00022679"/>
    </source>
</evidence>
<dbReference type="GO" id="GO:0005524">
    <property type="term" value="F:ATP binding"/>
    <property type="evidence" value="ECO:0007669"/>
    <property type="project" value="UniProtKB-KW"/>
</dbReference>
<dbReference type="InterPro" id="IPR011009">
    <property type="entry name" value="Kinase-like_dom_sf"/>
</dbReference>
<accession>A0A1I7XMN1</accession>
<keyword evidence="2" id="KW-0723">Serine/threonine-protein kinase</keyword>
<dbReference type="Gene3D" id="1.10.510.10">
    <property type="entry name" value="Transferase(Phosphotransferase) domain 1"/>
    <property type="match status" value="1"/>
</dbReference>
<evidence type="ECO:0000256" key="6">
    <source>
        <dbReference type="ARBA" id="ARBA00022840"/>
    </source>
</evidence>
<keyword evidence="4" id="KW-0547">Nucleotide-binding</keyword>
<keyword evidence="3" id="KW-0808">Transferase</keyword>
<evidence type="ECO:0000313" key="8">
    <source>
        <dbReference type="Proteomes" id="UP000095283"/>
    </source>
</evidence>
<name>A0A1I7XMN1_HETBA</name>
<dbReference type="PROSITE" id="PS50011">
    <property type="entry name" value="PROTEIN_KINASE_DOM"/>
    <property type="match status" value="1"/>
</dbReference>
<evidence type="ECO:0000313" key="9">
    <source>
        <dbReference type="WBParaSite" id="Hba_19038"/>
    </source>
</evidence>
<sequence length="109" mass="12534">MTANRGTPVTMAPEIIKGHKNYTSKCDIYSIGIIMWQIIARKEPYNLCSQQDGIALIWNVAARDKRPPNLSCNIILSRFYERCWHSDPDKRPTSEEVKEYFTILSKASV</sequence>
<dbReference type="PANTHER" id="PTHR46716">
    <property type="entry name" value="MITOGEN-ACTIVATED PROTEIN KINASE KINASE KINASE 7"/>
    <property type="match status" value="1"/>
</dbReference>
<dbReference type="AlphaFoldDB" id="A0A1I7XMN1"/>
<keyword evidence="6" id="KW-0067">ATP-binding</keyword>
<comment type="similarity">
    <text evidence="1">Belongs to the protein kinase superfamily. STE Ser/Thr protein kinase family. MAP kinase kinase kinase subfamily.</text>
</comment>
<evidence type="ECO:0000256" key="4">
    <source>
        <dbReference type="ARBA" id="ARBA00022741"/>
    </source>
</evidence>
<dbReference type="GO" id="GO:0007254">
    <property type="term" value="P:JNK cascade"/>
    <property type="evidence" value="ECO:0007669"/>
    <property type="project" value="TreeGrafter"/>
</dbReference>
<keyword evidence="8" id="KW-1185">Reference proteome</keyword>
<dbReference type="GO" id="GO:0006955">
    <property type="term" value="P:immune response"/>
    <property type="evidence" value="ECO:0007669"/>
    <property type="project" value="TreeGrafter"/>
</dbReference>
<dbReference type="GO" id="GO:0043123">
    <property type="term" value="P:positive regulation of canonical NF-kappaB signal transduction"/>
    <property type="evidence" value="ECO:0007669"/>
    <property type="project" value="TreeGrafter"/>
</dbReference>
<reference evidence="9" key="1">
    <citation type="submission" date="2016-11" db="UniProtKB">
        <authorList>
            <consortium name="WormBaseParasite"/>
        </authorList>
    </citation>
    <scope>IDENTIFICATION</scope>
</reference>
<dbReference type="Pfam" id="PF00069">
    <property type="entry name" value="Pkinase"/>
    <property type="match status" value="1"/>
</dbReference>
<dbReference type="PANTHER" id="PTHR46716:SF1">
    <property type="entry name" value="MITOGEN-ACTIVATED PROTEIN KINASE KINASE KINASE 7"/>
    <property type="match status" value="1"/>
</dbReference>
<dbReference type="Proteomes" id="UP000095283">
    <property type="component" value="Unplaced"/>
</dbReference>
<evidence type="ECO:0000256" key="5">
    <source>
        <dbReference type="ARBA" id="ARBA00022777"/>
    </source>
</evidence>
<evidence type="ECO:0000256" key="2">
    <source>
        <dbReference type="ARBA" id="ARBA00022527"/>
    </source>
</evidence>
<dbReference type="InterPro" id="IPR000719">
    <property type="entry name" value="Prot_kinase_dom"/>
</dbReference>
<dbReference type="GO" id="GO:0004709">
    <property type="term" value="F:MAP kinase kinase kinase activity"/>
    <property type="evidence" value="ECO:0007669"/>
    <property type="project" value="TreeGrafter"/>
</dbReference>